<protein>
    <submittedName>
        <fullName evidence="1">Uncharacterized protein</fullName>
    </submittedName>
</protein>
<proteinExistence type="predicted"/>
<dbReference type="EMBL" id="BGZI01000020">
    <property type="protein sequence ID" value="GBO89176.1"/>
    <property type="molecule type" value="Genomic_DNA"/>
</dbReference>
<evidence type="ECO:0000313" key="1">
    <source>
        <dbReference type="EMBL" id="GBO89176.1"/>
    </source>
</evidence>
<organism evidence="1 2">
    <name type="scientific">Marinobacter salsuginis</name>
    <dbReference type="NCBI Taxonomy" id="418719"/>
    <lineage>
        <taxon>Bacteria</taxon>
        <taxon>Pseudomonadati</taxon>
        <taxon>Pseudomonadota</taxon>
        <taxon>Gammaproteobacteria</taxon>
        <taxon>Pseudomonadales</taxon>
        <taxon>Marinobacteraceae</taxon>
        <taxon>Marinobacter</taxon>
    </lineage>
</organism>
<gene>
    <name evidence="1" type="ORF">MSSD14B_28440</name>
</gene>
<comment type="caution">
    <text evidence="1">The sequence shown here is derived from an EMBL/GenBank/DDBJ whole genome shotgun (WGS) entry which is preliminary data.</text>
</comment>
<accession>A0A5M3Q227</accession>
<dbReference type="Proteomes" id="UP000387223">
    <property type="component" value="Unassembled WGS sequence"/>
</dbReference>
<dbReference type="AlphaFoldDB" id="A0A5M3Q227"/>
<name>A0A5M3Q227_9GAMM</name>
<evidence type="ECO:0000313" key="2">
    <source>
        <dbReference type="Proteomes" id="UP000387223"/>
    </source>
</evidence>
<dbReference type="RefSeq" id="WP_136631117.1">
    <property type="nucleotide sequence ID" value="NZ_BGZI01000020.1"/>
</dbReference>
<sequence>MRPAEEEHELVVAAANATEEERMKLTLYRSDNEDFALFRRSAMRQCGELTVALALGNKIPCETLKYFEDWVSDRAGGLGDHFRTFVRSVERATGKTTGLRWPEALEA</sequence>
<reference evidence="1 2" key="1">
    <citation type="journal article" date="2019" name="J. Gen. Appl. Microbiol.">
        <title>Aerobic degradation of cis-dichloroethene by the marine bacterium Marinobacter salsuginis strain 5N-3.</title>
        <authorList>
            <person name="Inoue Y."/>
            <person name="Fukunaga Y."/>
            <person name="Katsumata H."/>
            <person name="Ohji S."/>
            <person name="Hosoyama A."/>
            <person name="Mori K."/>
            <person name="Ando K."/>
        </authorList>
    </citation>
    <scope>NUCLEOTIDE SEQUENCE [LARGE SCALE GENOMIC DNA]</scope>
    <source>
        <strain evidence="1 2">NBRC 109114</strain>
    </source>
</reference>